<dbReference type="OrthoDB" id="4177740at2759"/>
<gene>
    <name evidence="1" type="ORF">EV356DRAFT_580482</name>
</gene>
<reference evidence="1" key="1">
    <citation type="journal article" date="2020" name="Stud. Mycol.">
        <title>101 Dothideomycetes genomes: a test case for predicting lifestyles and emergence of pathogens.</title>
        <authorList>
            <person name="Haridas S."/>
            <person name="Albert R."/>
            <person name="Binder M."/>
            <person name="Bloem J."/>
            <person name="Labutti K."/>
            <person name="Salamov A."/>
            <person name="Andreopoulos B."/>
            <person name="Baker S."/>
            <person name="Barry K."/>
            <person name="Bills G."/>
            <person name="Bluhm B."/>
            <person name="Cannon C."/>
            <person name="Castanera R."/>
            <person name="Culley D."/>
            <person name="Daum C."/>
            <person name="Ezra D."/>
            <person name="Gonzalez J."/>
            <person name="Henrissat B."/>
            <person name="Kuo A."/>
            <person name="Liang C."/>
            <person name="Lipzen A."/>
            <person name="Lutzoni F."/>
            <person name="Magnuson J."/>
            <person name="Mondo S."/>
            <person name="Nolan M."/>
            <person name="Ohm R."/>
            <person name="Pangilinan J."/>
            <person name="Park H.-J."/>
            <person name="Ramirez L."/>
            <person name="Alfaro M."/>
            <person name="Sun H."/>
            <person name="Tritt A."/>
            <person name="Yoshinaga Y."/>
            <person name="Zwiers L.-H."/>
            <person name="Turgeon B."/>
            <person name="Goodwin S."/>
            <person name="Spatafora J."/>
            <person name="Crous P."/>
            <person name="Grigoriev I."/>
        </authorList>
    </citation>
    <scope>NUCLEOTIDE SEQUENCE</scope>
    <source>
        <strain evidence="1">Tuck. ex Michener</strain>
    </source>
</reference>
<keyword evidence="2" id="KW-1185">Reference proteome</keyword>
<sequence>MAPKNSPFYPLRDLLKKICNHPSTRFSSADLEVLRIDVTDMDAETGKTKDSWPQYATPFPKGRFESLLEERSACIDWNELRNAQDYSDADPEENPFDIDLFDRAYNTEHYLRILLYRDAELIKWSAYQYKGSTRGPYEHLFSTNRFGRERWEIHGLLEARDPSKPHMTCLIMHDSNPDEESLFRCELYGAVSLMAGRLGAPQYGRQNAIAPIIVCTLAGDQARIIQAHFDPVSCHLIVRKTKGFTVPRVVNEGSFLLLRWMMNEPCGDTLASTYDGLALQ</sequence>
<organism evidence="1 2">
    <name type="scientific">Viridothelium virens</name>
    <name type="common">Speckled blister lichen</name>
    <name type="synonym">Trypethelium virens</name>
    <dbReference type="NCBI Taxonomy" id="1048519"/>
    <lineage>
        <taxon>Eukaryota</taxon>
        <taxon>Fungi</taxon>
        <taxon>Dikarya</taxon>
        <taxon>Ascomycota</taxon>
        <taxon>Pezizomycotina</taxon>
        <taxon>Dothideomycetes</taxon>
        <taxon>Dothideomycetes incertae sedis</taxon>
        <taxon>Trypetheliales</taxon>
        <taxon>Trypetheliaceae</taxon>
        <taxon>Viridothelium</taxon>
    </lineage>
</organism>
<dbReference type="AlphaFoldDB" id="A0A6A6GW69"/>
<name>A0A6A6GW69_VIRVR</name>
<accession>A0A6A6GW69</accession>
<dbReference type="EMBL" id="ML991852">
    <property type="protein sequence ID" value="KAF2229848.1"/>
    <property type="molecule type" value="Genomic_DNA"/>
</dbReference>
<dbReference type="Proteomes" id="UP000800092">
    <property type="component" value="Unassembled WGS sequence"/>
</dbReference>
<evidence type="ECO:0000313" key="2">
    <source>
        <dbReference type="Proteomes" id="UP000800092"/>
    </source>
</evidence>
<proteinExistence type="predicted"/>
<protein>
    <submittedName>
        <fullName evidence="1">Uncharacterized protein</fullName>
    </submittedName>
</protein>
<evidence type="ECO:0000313" key="1">
    <source>
        <dbReference type="EMBL" id="KAF2229848.1"/>
    </source>
</evidence>